<evidence type="ECO:0000313" key="1">
    <source>
        <dbReference type="EMBL" id="TFK36138.1"/>
    </source>
</evidence>
<evidence type="ECO:0000313" key="2">
    <source>
        <dbReference type="Proteomes" id="UP000308652"/>
    </source>
</evidence>
<gene>
    <name evidence="1" type="ORF">BDQ12DRAFT_687341</name>
</gene>
<sequence>MAVELKSLGAWKRALEEGGMNEYGVKKGKPLSDVCPPLPLFCLICVNASTA</sequence>
<dbReference type="STRING" id="68775.A0A5C3LW51"/>
<dbReference type="Proteomes" id="UP000308652">
    <property type="component" value="Unassembled WGS sequence"/>
</dbReference>
<dbReference type="EMBL" id="ML213616">
    <property type="protein sequence ID" value="TFK36138.1"/>
    <property type="molecule type" value="Genomic_DNA"/>
</dbReference>
<accession>A0A5C3LW51</accession>
<dbReference type="OrthoDB" id="6781668at2759"/>
<organism evidence="1 2">
    <name type="scientific">Crucibulum laeve</name>
    <dbReference type="NCBI Taxonomy" id="68775"/>
    <lineage>
        <taxon>Eukaryota</taxon>
        <taxon>Fungi</taxon>
        <taxon>Dikarya</taxon>
        <taxon>Basidiomycota</taxon>
        <taxon>Agaricomycotina</taxon>
        <taxon>Agaricomycetes</taxon>
        <taxon>Agaricomycetidae</taxon>
        <taxon>Agaricales</taxon>
        <taxon>Agaricineae</taxon>
        <taxon>Nidulariaceae</taxon>
        <taxon>Crucibulum</taxon>
    </lineage>
</organism>
<name>A0A5C3LW51_9AGAR</name>
<reference evidence="1 2" key="1">
    <citation type="journal article" date="2019" name="Nat. Ecol. Evol.">
        <title>Megaphylogeny resolves global patterns of mushroom evolution.</title>
        <authorList>
            <person name="Varga T."/>
            <person name="Krizsan K."/>
            <person name="Foldi C."/>
            <person name="Dima B."/>
            <person name="Sanchez-Garcia M."/>
            <person name="Sanchez-Ramirez S."/>
            <person name="Szollosi G.J."/>
            <person name="Szarkandi J.G."/>
            <person name="Papp V."/>
            <person name="Albert L."/>
            <person name="Andreopoulos W."/>
            <person name="Angelini C."/>
            <person name="Antonin V."/>
            <person name="Barry K.W."/>
            <person name="Bougher N.L."/>
            <person name="Buchanan P."/>
            <person name="Buyck B."/>
            <person name="Bense V."/>
            <person name="Catcheside P."/>
            <person name="Chovatia M."/>
            <person name="Cooper J."/>
            <person name="Damon W."/>
            <person name="Desjardin D."/>
            <person name="Finy P."/>
            <person name="Geml J."/>
            <person name="Haridas S."/>
            <person name="Hughes K."/>
            <person name="Justo A."/>
            <person name="Karasinski D."/>
            <person name="Kautmanova I."/>
            <person name="Kiss B."/>
            <person name="Kocsube S."/>
            <person name="Kotiranta H."/>
            <person name="LaButti K.M."/>
            <person name="Lechner B.E."/>
            <person name="Liimatainen K."/>
            <person name="Lipzen A."/>
            <person name="Lukacs Z."/>
            <person name="Mihaltcheva S."/>
            <person name="Morgado L.N."/>
            <person name="Niskanen T."/>
            <person name="Noordeloos M.E."/>
            <person name="Ohm R.A."/>
            <person name="Ortiz-Santana B."/>
            <person name="Ovrebo C."/>
            <person name="Racz N."/>
            <person name="Riley R."/>
            <person name="Savchenko A."/>
            <person name="Shiryaev A."/>
            <person name="Soop K."/>
            <person name="Spirin V."/>
            <person name="Szebenyi C."/>
            <person name="Tomsovsky M."/>
            <person name="Tulloss R.E."/>
            <person name="Uehling J."/>
            <person name="Grigoriev I.V."/>
            <person name="Vagvolgyi C."/>
            <person name="Papp T."/>
            <person name="Martin F.M."/>
            <person name="Miettinen O."/>
            <person name="Hibbett D.S."/>
            <person name="Nagy L.G."/>
        </authorList>
    </citation>
    <scope>NUCLEOTIDE SEQUENCE [LARGE SCALE GENOMIC DNA]</scope>
    <source>
        <strain evidence="1 2">CBS 166.37</strain>
    </source>
</reference>
<keyword evidence="2" id="KW-1185">Reference proteome</keyword>
<protein>
    <submittedName>
        <fullName evidence="1">Uncharacterized protein</fullName>
    </submittedName>
</protein>
<proteinExistence type="predicted"/>
<dbReference type="AlphaFoldDB" id="A0A5C3LW51"/>